<dbReference type="RefSeq" id="WP_013442943.1">
    <property type="nucleotide sequence ID" value="NC_012969.1"/>
</dbReference>
<evidence type="ECO:0008006" key="4">
    <source>
        <dbReference type="Google" id="ProtNLM"/>
    </source>
</evidence>
<dbReference type="KEGG" id="mei:Msip34_2220"/>
<keyword evidence="3" id="KW-1185">Reference proteome</keyword>
<dbReference type="InterPro" id="IPR007433">
    <property type="entry name" value="DUF481"/>
</dbReference>
<feature type="chain" id="PRO_5002970802" description="DUF481 domain-containing protein" evidence="1">
    <location>
        <begin position="25"/>
        <end position="344"/>
    </location>
</feature>
<evidence type="ECO:0000313" key="2">
    <source>
        <dbReference type="EMBL" id="ACT51462.1"/>
    </source>
</evidence>
<proteinExistence type="predicted"/>
<accession>C6X7J7</accession>
<sequence length="344" mass="38956" precursor="true">MQVTAYAKAMVAASLIGLSCHAAADQLRLKNGDILTGEVLKKEGDAVEFRTAYAGVIKVVWAEIASLDSAKALDIVLNDKERVEGAFVSLDDVEDGRAWIKLENEQYRDIELAELRYINPSPELVRGGYKWTGRINVGGTWTQGNSETQALRLDTETIIRTLQNRYTAGAIFNRAEDRGNSTQFNSRGYAKYDHFWSRRWYAYGVTSLEQDRFRDLQLLTTIGGGSGYQMYESPNLNLSLEGGLAYVSERHYTDPDKNYAALRWAVKYDQKLLNGFTQFFHEHEALMSLEDTRDMLIYAKTGFRFPLTERLNASTQWNVTWDGSPTPGRKEIDSTLLFSAGYAW</sequence>
<dbReference type="STRING" id="582744.Msip34_2220"/>
<dbReference type="Pfam" id="PF04338">
    <property type="entry name" value="DUF481"/>
    <property type="match status" value="1"/>
</dbReference>
<reference evidence="2 3" key="2">
    <citation type="journal article" date="2011" name="J. Bacteriol.">
        <title>Genomes of three methylotrophs from a single niche uncover genetic and metabolic divergence of Methylophilaceae.</title>
        <authorList>
            <person name="Lapidus A."/>
            <person name="Clum A."/>
            <person name="Labutti K."/>
            <person name="Kaluzhnaya M.G."/>
            <person name="Lim S."/>
            <person name="Beck D.A."/>
            <person name="Glavina Del Rio T."/>
            <person name="Nolan M."/>
            <person name="Mavromatis K."/>
            <person name="Huntemann M."/>
            <person name="Lucas S."/>
            <person name="Lidstrom M.E."/>
            <person name="Ivanova N."/>
            <person name="Chistoserdova L."/>
        </authorList>
    </citation>
    <scope>NUCLEOTIDE SEQUENCE [LARGE SCALE GENOMIC DNA]</scope>
    <source>
        <strain evidence="2 3">SIP3-4</strain>
    </source>
</reference>
<organism evidence="2 3">
    <name type="scientific">Methylovorus glucosotrophus (strain SIP3-4)</name>
    <dbReference type="NCBI Taxonomy" id="582744"/>
    <lineage>
        <taxon>Bacteria</taxon>
        <taxon>Pseudomonadati</taxon>
        <taxon>Pseudomonadota</taxon>
        <taxon>Betaproteobacteria</taxon>
        <taxon>Nitrosomonadales</taxon>
        <taxon>Methylophilaceae</taxon>
        <taxon>Methylovorus</taxon>
    </lineage>
</organism>
<feature type="signal peptide" evidence="1">
    <location>
        <begin position="1"/>
        <end position="24"/>
    </location>
</feature>
<dbReference type="OrthoDB" id="9806250at2"/>
<dbReference type="EMBL" id="CP001674">
    <property type="protein sequence ID" value="ACT51462.1"/>
    <property type="molecule type" value="Genomic_DNA"/>
</dbReference>
<dbReference type="AlphaFoldDB" id="C6X7J7"/>
<evidence type="ECO:0000256" key="1">
    <source>
        <dbReference type="SAM" id="SignalP"/>
    </source>
</evidence>
<gene>
    <name evidence="2" type="ordered locus">Msip34_2220</name>
</gene>
<name>C6X7J7_METGS</name>
<evidence type="ECO:0000313" key="3">
    <source>
        <dbReference type="Proteomes" id="UP000002743"/>
    </source>
</evidence>
<keyword evidence="1" id="KW-0732">Signal</keyword>
<protein>
    <recommendedName>
        <fullName evidence="4">DUF481 domain-containing protein</fullName>
    </recommendedName>
</protein>
<dbReference type="HOGENOM" id="CLU_057321_0_0_4"/>
<reference evidence="3" key="1">
    <citation type="submission" date="2009-07" db="EMBL/GenBank/DDBJ databases">
        <title>Complete sequence of chromosome of Methylovorus sp. SIP3-4.</title>
        <authorList>
            <person name="Lucas S."/>
            <person name="Copeland A."/>
            <person name="Lapidus A."/>
            <person name="Glavina del Rio T."/>
            <person name="Tice H."/>
            <person name="Bruce D."/>
            <person name="Goodwin L."/>
            <person name="Pitluck S."/>
            <person name="Clum A."/>
            <person name="Larimer F."/>
            <person name="Land M."/>
            <person name="Hauser L."/>
            <person name="Kyrpides N."/>
            <person name="Mikhailova N."/>
            <person name="Kayluzhnaya M."/>
            <person name="Chistoserdova L."/>
        </authorList>
    </citation>
    <scope>NUCLEOTIDE SEQUENCE [LARGE SCALE GENOMIC DNA]</scope>
    <source>
        <strain evidence="3">SIP3-4</strain>
    </source>
</reference>
<dbReference type="eggNOG" id="COG3137">
    <property type="taxonomic scope" value="Bacteria"/>
</dbReference>
<dbReference type="Proteomes" id="UP000002743">
    <property type="component" value="Chromosome"/>
</dbReference>